<dbReference type="PANTHER" id="PTHR30408">
    <property type="entry name" value="TYPE-1 RESTRICTION ENZYME ECOKI SPECIFICITY PROTEIN"/>
    <property type="match status" value="1"/>
</dbReference>
<feature type="domain" description="Type I restriction modification DNA specificity" evidence="4">
    <location>
        <begin position="235"/>
        <end position="377"/>
    </location>
</feature>
<comment type="caution">
    <text evidence="5">The sequence shown here is derived from an EMBL/GenBank/DDBJ whole genome shotgun (WGS) entry which is preliminary data.</text>
</comment>
<dbReference type="GO" id="GO:0004519">
    <property type="term" value="F:endonuclease activity"/>
    <property type="evidence" value="ECO:0007669"/>
    <property type="project" value="UniProtKB-KW"/>
</dbReference>
<dbReference type="Gene3D" id="3.90.220.20">
    <property type="entry name" value="DNA methylase specificity domains"/>
    <property type="match status" value="2"/>
</dbReference>
<dbReference type="InterPro" id="IPR044946">
    <property type="entry name" value="Restrct_endonuc_typeI_TRD_sf"/>
</dbReference>
<organism evidence="5 6">
    <name type="scientific">Methanospirillum stamsii</name>
    <dbReference type="NCBI Taxonomy" id="1277351"/>
    <lineage>
        <taxon>Archaea</taxon>
        <taxon>Methanobacteriati</taxon>
        <taxon>Methanobacteriota</taxon>
        <taxon>Stenosarchaea group</taxon>
        <taxon>Methanomicrobia</taxon>
        <taxon>Methanomicrobiales</taxon>
        <taxon>Methanospirillaceae</taxon>
        <taxon>Methanospirillum</taxon>
    </lineage>
</organism>
<keyword evidence="5" id="KW-0378">Hydrolase</keyword>
<gene>
    <name evidence="5" type="ORF">DLD82_13280</name>
</gene>
<dbReference type="EMBL" id="QGMZ01000029">
    <property type="protein sequence ID" value="PWR71845.1"/>
    <property type="molecule type" value="Genomic_DNA"/>
</dbReference>
<dbReference type="RefSeq" id="WP_109941615.1">
    <property type="nucleotide sequence ID" value="NZ_CP176366.1"/>
</dbReference>
<dbReference type="InterPro" id="IPR052021">
    <property type="entry name" value="Type-I_RS_S_subunit"/>
</dbReference>
<dbReference type="Proteomes" id="UP000245934">
    <property type="component" value="Unassembled WGS sequence"/>
</dbReference>
<dbReference type="Pfam" id="PF01420">
    <property type="entry name" value="Methylase_S"/>
    <property type="match status" value="2"/>
</dbReference>
<dbReference type="OrthoDB" id="112468at2157"/>
<accession>A0A2V2MZT1</accession>
<keyword evidence="5" id="KW-0255">Endonuclease</keyword>
<feature type="domain" description="Type I restriction modification DNA specificity" evidence="4">
    <location>
        <begin position="64"/>
        <end position="183"/>
    </location>
</feature>
<protein>
    <submittedName>
        <fullName evidence="5">Restriction endonuclease subunit S</fullName>
    </submittedName>
</protein>
<dbReference type="GeneID" id="97610682"/>
<keyword evidence="5" id="KW-0540">Nuclease</keyword>
<evidence type="ECO:0000313" key="6">
    <source>
        <dbReference type="Proteomes" id="UP000245934"/>
    </source>
</evidence>
<keyword evidence="2" id="KW-0680">Restriction system</keyword>
<comment type="similarity">
    <text evidence="1">Belongs to the type-I restriction system S methylase family.</text>
</comment>
<keyword evidence="6" id="KW-1185">Reference proteome</keyword>
<dbReference type="GO" id="GO:0009307">
    <property type="term" value="P:DNA restriction-modification system"/>
    <property type="evidence" value="ECO:0007669"/>
    <property type="project" value="UniProtKB-KW"/>
</dbReference>
<evidence type="ECO:0000256" key="3">
    <source>
        <dbReference type="ARBA" id="ARBA00023125"/>
    </source>
</evidence>
<keyword evidence="3" id="KW-0238">DNA-binding</keyword>
<dbReference type="PANTHER" id="PTHR30408:SF13">
    <property type="entry name" value="TYPE I RESTRICTION ENZYME HINDI SPECIFICITY SUBUNIT"/>
    <property type="match status" value="1"/>
</dbReference>
<dbReference type="AlphaFoldDB" id="A0A2V2MZT1"/>
<sequence length="405" mass="46466">MNNIQKIKFSDLFLIPSKNGLTRPTSVRGQGYRMVNMGELFAYSFIGDIPMERVPMNERELTIFTLNAGDLLFARQSLVLSGAGQCSYVEEQSEPTTFESHLIRIRLNPTLADSKFYYYLFKTPYSGITSIVRQCAQAGIRASDLSNLEILYPNLNQQKQIVKIISPYDDLIENNRRRIQLLEEAARLLYQEWFVRLRFPGHEHTKIVDGVPEGWNCEIFPKIVEINPKTKVDSSSTIRYIPMSALNEGLMIIKHEEIEIREKSTNIKFKNNDVLFARITPCLENGKTSFVNYLDESEVACGSTEFIVFRGKMVSPYFVYCLSRTHDFRENAIKSMIGSSGRQRVQNSCFSEYPILLAPQKILDLFDSTIAPLFTQIEILDRENKNLIKARDLLLPRLMNGVIPV</sequence>
<dbReference type="InterPro" id="IPR000055">
    <property type="entry name" value="Restrct_endonuc_typeI_TRD"/>
</dbReference>
<reference evidence="5 6" key="1">
    <citation type="submission" date="2018-05" db="EMBL/GenBank/DDBJ databases">
        <title>Draft genome of Methanospirillum stamsii Pt1.</title>
        <authorList>
            <person name="Dueholm M.S."/>
            <person name="Nielsen P.H."/>
            <person name="Bakmann L.F."/>
            <person name="Otzen D.E."/>
        </authorList>
    </citation>
    <scope>NUCLEOTIDE SEQUENCE [LARGE SCALE GENOMIC DNA]</scope>
    <source>
        <strain evidence="5 6">Pt1</strain>
    </source>
</reference>
<name>A0A2V2MZT1_9EURY</name>
<evidence type="ECO:0000256" key="2">
    <source>
        <dbReference type="ARBA" id="ARBA00022747"/>
    </source>
</evidence>
<evidence type="ECO:0000313" key="5">
    <source>
        <dbReference type="EMBL" id="PWR71845.1"/>
    </source>
</evidence>
<evidence type="ECO:0000259" key="4">
    <source>
        <dbReference type="Pfam" id="PF01420"/>
    </source>
</evidence>
<proteinExistence type="inferred from homology"/>
<evidence type="ECO:0000256" key="1">
    <source>
        <dbReference type="ARBA" id="ARBA00010923"/>
    </source>
</evidence>
<dbReference type="CDD" id="cd17260">
    <property type="entry name" value="RMtype1_S_EcoEI-TRD1-CR1_like"/>
    <property type="match status" value="1"/>
</dbReference>
<dbReference type="GO" id="GO:0003677">
    <property type="term" value="F:DNA binding"/>
    <property type="evidence" value="ECO:0007669"/>
    <property type="project" value="UniProtKB-KW"/>
</dbReference>
<dbReference type="SUPFAM" id="SSF116734">
    <property type="entry name" value="DNA methylase specificity domain"/>
    <property type="match status" value="2"/>
</dbReference>
<dbReference type="CDD" id="cd17517">
    <property type="entry name" value="RMtype1_S_EcoKI_StySPI-TRD2-CR2_like"/>
    <property type="match status" value="1"/>
</dbReference>